<name>A0AAN6YAI6_9PEZI</name>
<keyword evidence="4" id="KW-1185">Reference proteome</keyword>
<organism evidence="3 4">
    <name type="scientific">Rhypophila decipiens</name>
    <dbReference type="NCBI Taxonomy" id="261697"/>
    <lineage>
        <taxon>Eukaryota</taxon>
        <taxon>Fungi</taxon>
        <taxon>Dikarya</taxon>
        <taxon>Ascomycota</taxon>
        <taxon>Pezizomycotina</taxon>
        <taxon>Sordariomycetes</taxon>
        <taxon>Sordariomycetidae</taxon>
        <taxon>Sordariales</taxon>
        <taxon>Naviculisporaceae</taxon>
        <taxon>Rhypophila</taxon>
    </lineage>
</organism>
<reference evidence="3" key="1">
    <citation type="journal article" date="2023" name="Mol. Phylogenet. Evol.">
        <title>Genome-scale phylogeny and comparative genomics of the fungal order Sordariales.</title>
        <authorList>
            <person name="Hensen N."/>
            <person name="Bonometti L."/>
            <person name="Westerberg I."/>
            <person name="Brannstrom I.O."/>
            <person name="Guillou S."/>
            <person name="Cros-Aarteil S."/>
            <person name="Calhoun S."/>
            <person name="Haridas S."/>
            <person name="Kuo A."/>
            <person name="Mondo S."/>
            <person name="Pangilinan J."/>
            <person name="Riley R."/>
            <person name="LaButti K."/>
            <person name="Andreopoulos B."/>
            <person name="Lipzen A."/>
            <person name="Chen C."/>
            <person name="Yan M."/>
            <person name="Daum C."/>
            <person name="Ng V."/>
            <person name="Clum A."/>
            <person name="Steindorff A."/>
            <person name="Ohm R.A."/>
            <person name="Martin F."/>
            <person name="Silar P."/>
            <person name="Natvig D.O."/>
            <person name="Lalanne C."/>
            <person name="Gautier V."/>
            <person name="Ament-Velasquez S.L."/>
            <person name="Kruys A."/>
            <person name="Hutchinson M.I."/>
            <person name="Powell A.J."/>
            <person name="Barry K."/>
            <person name="Miller A.N."/>
            <person name="Grigoriev I.V."/>
            <person name="Debuchy R."/>
            <person name="Gladieux P."/>
            <person name="Hiltunen Thoren M."/>
            <person name="Johannesson H."/>
        </authorList>
    </citation>
    <scope>NUCLEOTIDE SEQUENCE</scope>
    <source>
        <strain evidence="3">PSN293</strain>
    </source>
</reference>
<feature type="region of interest" description="Disordered" evidence="1">
    <location>
        <begin position="1"/>
        <end position="37"/>
    </location>
</feature>
<evidence type="ECO:0000313" key="4">
    <source>
        <dbReference type="Proteomes" id="UP001301769"/>
    </source>
</evidence>
<feature type="transmembrane region" description="Helical" evidence="2">
    <location>
        <begin position="83"/>
        <end position="104"/>
    </location>
</feature>
<protein>
    <submittedName>
        <fullName evidence="3">Uncharacterized protein</fullName>
    </submittedName>
</protein>
<gene>
    <name evidence="3" type="ORF">QBC37DRAFT_458657</name>
</gene>
<keyword evidence="2" id="KW-1133">Transmembrane helix</keyword>
<accession>A0AAN6YAI6</accession>
<sequence length="174" mass="19285">MSEERPVANNSVDSISNNQDLAEQGLTPQEQEQARLSRISRPRGALRWLVKKTRELLFIGLVGIPTGQLFLESQSTKPVAGNWFKTACPITWLIWVCIAVLLALDNFDYLRKNKERILGAALGFCAAPTIGRFTGSSFADNTAVFPICLVFAVICPQALKPWTAAEAEQHERLN</sequence>
<evidence type="ECO:0000256" key="1">
    <source>
        <dbReference type="SAM" id="MobiDB-lite"/>
    </source>
</evidence>
<proteinExistence type="predicted"/>
<dbReference type="Proteomes" id="UP001301769">
    <property type="component" value="Unassembled WGS sequence"/>
</dbReference>
<comment type="caution">
    <text evidence="3">The sequence shown here is derived from an EMBL/GenBank/DDBJ whole genome shotgun (WGS) entry which is preliminary data.</text>
</comment>
<feature type="compositionally biased region" description="Polar residues" evidence="1">
    <location>
        <begin position="8"/>
        <end position="31"/>
    </location>
</feature>
<reference evidence="3" key="2">
    <citation type="submission" date="2023-05" db="EMBL/GenBank/DDBJ databases">
        <authorList>
            <consortium name="Lawrence Berkeley National Laboratory"/>
            <person name="Steindorff A."/>
            <person name="Hensen N."/>
            <person name="Bonometti L."/>
            <person name="Westerberg I."/>
            <person name="Brannstrom I.O."/>
            <person name="Guillou S."/>
            <person name="Cros-Aarteil S."/>
            <person name="Calhoun S."/>
            <person name="Haridas S."/>
            <person name="Kuo A."/>
            <person name="Mondo S."/>
            <person name="Pangilinan J."/>
            <person name="Riley R."/>
            <person name="Labutti K."/>
            <person name="Andreopoulos B."/>
            <person name="Lipzen A."/>
            <person name="Chen C."/>
            <person name="Yanf M."/>
            <person name="Daum C."/>
            <person name="Ng V."/>
            <person name="Clum A."/>
            <person name="Ohm R."/>
            <person name="Martin F."/>
            <person name="Silar P."/>
            <person name="Natvig D."/>
            <person name="Lalanne C."/>
            <person name="Gautier V."/>
            <person name="Ament-Velasquez S.L."/>
            <person name="Kruys A."/>
            <person name="Hutchinson M.I."/>
            <person name="Powell A.J."/>
            <person name="Barry K."/>
            <person name="Miller A.N."/>
            <person name="Grigoriev I.V."/>
            <person name="Debuchy R."/>
            <person name="Gladieux P."/>
            <person name="Thoren M.H."/>
            <person name="Johannesson H."/>
        </authorList>
    </citation>
    <scope>NUCLEOTIDE SEQUENCE</scope>
    <source>
        <strain evidence="3">PSN293</strain>
    </source>
</reference>
<keyword evidence="2" id="KW-0812">Transmembrane</keyword>
<evidence type="ECO:0000256" key="2">
    <source>
        <dbReference type="SAM" id="Phobius"/>
    </source>
</evidence>
<feature type="transmembrane region" description="Helical" evidence="2">
    <location>
        <begin position="56"/>
        <end position="71"/>
    </location>
</feature>
<evidence type="ECO:0000313" key="3">
    <source>
        <dbReference type="EMBL" id="KAK4215459.1"/>
    </source>
</evidence>
<keyword evidence="2" id="KW-0472">Membrane</keyword>
<dbReference type="EMBL" id="MU858079">
    <property type="protein sequence ID" value="KAK4215459.1"/>
    <property type="molecule type" value="Genomic_DNA"/>
</dbReference>
<dbReference type="AlphaFoldDB" id="A0AAN6YAI6"/>